<dbReference type="NCBIfam" id="NF005878">
    <property type="entry name" value="PRK07825.1"/>
    <property type="match status" value="1"/>
</dbReference>
<dbReference type="AlphaFoldDB" id="A0A4R2QT65"/>
<dbReference type="SUPFAM" id="SSF51735">
    <property type="entry name" value="NAD(P)-binding Rossmann-fold domains"/>
    <property type="match status" value="1"/>
</dbReference>
<proteinExistence type="inferred from homology"/>
<dbReference type="Gene3D" id="3.40.50.720">
    <property type="entry name" value="NAD(P)-binding Rossmann-like Domain"/>
    <property type="match status" value="1"/>
</dbReference>
<dbReference type="FunFam" id="3.40.50.720:FF:000084">
    <property type="entry name" value="Short-chain dehydrogenase reductase"/>
    <property type="match status" value="1"/>
</dbReference>
<comment type="similarity">
    <text evidence="1 3">Belongs to the short-chain dehydrogenases/reductases (SDR) family.</text>
</comment>
<dbReference type="Proteomes" id="UP000294911">
    <property type="component" value="Unassembled WGS sequence"/>
</dbReference>
<comment type="caution">
    <text evidence="4">The sequence shown here is derived from an EMBL/GenBank/DDBJ whole genome shotgun (WGS) entry which is preliminary data.</text>
</comment>
<evidence type="ECO:0000256" key="2">
    <source>
        <dbReference type="ARBA" id="ARBA00023002"/>
    </source>
</evidence>
<protein>
    <submittedName>
        <fullName evidence="4">NADP-dependent 3-hydroxy acid dehydrogenase YdfG</fullName>
    </submittedName>
</protein>
<keyword evidence="2" id="KW-0560">Oxidoreductase</keyword>
<evidence type="ECO:0000313" key="4">
    <source>
        <dbReference type="EMBL" id="TCP51908.1"/>
    </source>
</evidence>
<dbReference type="PRINTS" id="PR00080">
    <property type="entry name" value="SDRFAMILY"/>
</dbReference>
<dbReference type="EMBL" id="SLXQ01000006">
    <property type="protein sequence ID" value="TCP51908.1"/>
    <property type="molecule type" value="Genomic_DNA"/>
</dbReference>
<dbReference type="InterPro" id="IPR002347">
    <property type="entry name" value="SDR_fam"/>
</dbReference>
<evidence type="ECO:0000256" key="3">
    <source>
        <dbReference type="RuleBase" id="RU000363"/>
    </source>
</evidence>
<dbReference type="CDD" id="cd05233">
    <property type="entry name" value="SDR_c"/>
    <property type="match status" value="1"/>
</dbReference>
<sequence length="294" mass="31015">MREDDYVAKQPRSLQGKVVVVTGGARGIGACTAGVLGRLGAKVAIGDLDEGDAQAAAKDVSPEAIGLRLDVTERAGFTAFLDEVERRLGPIDILINNAGIMPLAELEREDDAMTTRQLEINLHAVIHGTREAARRMRPRGTGHIVNVASAAGKAGFPGGATYCATKHGVVGLSEAMYFELRDSGVDVSVVLPAVVRTELAAGLNEARGVSSVLPEDVAKAIATALRFPRFEVFVPQSAGMVQKVSSVLPRKAAEWIMRTMGADQLLLSAVNSTARADYESRVAAGVSGEREPTE</sequence>
<dbReference type="InterPro" id="IPR036291">
    <property type="entry name" value="NAD(P)-bd_dom_sf"/>
</dbReference>
<dbReference type="PANTHER" id="PTHR24322">
    <property type="entry name" value="PKSB"/>
    <property type="match status" value="1"/>
</dbReference>
<organism evidence="4 5">
    <name type="scientific">Tamaricihabitans halophyticus</name>
    <dbReference type="NCBI Taxonomy" id="1262583"/>
    <lineage>
        <taxon>Bacteria</taxon>
        <taxon>Bacillati</taxon>
        <taxon>Actinomycetota</taxon>
        <taxon>Actinomycetes</taxon>
        <taxon>Pseudonocardiales</taxon>
        <taxon>Pseudonocardiaceae</taxon>
        <taxon>Tamaricihabitans</taxon>
    </lineage>
</organism>
<keyword evidence="5" id="KW-1185">Reference proteome</keyword>
<reference evidence="4 5" key="1">
    <citation type="submission" date="2019-03" db="EMBL/GenBank/DDBJ databases">
        <title>Genomic Encyclopedia of Type Strains, Phase IV (KMG-IV): sequencing the most valuable type-strain genomes for metagenomic binning, comparative biology and taxonomic classification.</title>
        <authorList>
            <person name="Goeker M."/>
        </authorList>
    </citation>
    <scope>NUCLEOTIDE SEQUENCE [LARGE SCALE GENOMIC DNA]</scope>
    <source>
        <strain evidence="4 5">DSM 45765</strain>
    </source>
</reference>
<name>A0A4R2QT65_9PSEU</name>
<dbReference type="GO" id="GO:0016616">
    <property type="term" value="F:oxidoreductase activity, acting on the CH-OH group of donors, NAD or NADP as acceptor"/>
    <property type="evidence" value="ECO:0007669"/>
    <property type="project" value="TreeGrafter"/>
</dbReference>
<dbReference type="PRINTS" id="PR00081">
    <property type="entry name" value="GDHRDH"/>
</dbReference>
<gene>
    <name evidence="4" type="ORF">EV191_10672</name>
</gene>
<evidence type="ECO:0000256" key="1">
    <source>
        <dbReference type="ARBA" id="ARBA00006484"/>
    </source>
</evidence>
<dbReference type="Pfam" id="PF00106">
    <property type="entry name" value="adh_short"/>
    <property type="match status" value="1"/>
</dbReference>
<evidence type="ECO:0000313" key="5">
    <source>
        <dbReference type="Proteomes" id="UP000294911"/>
    </source>
</evidence>
<dbReference type="PANTHER" id="PTHR24322:SF736">
    <property type="entry name" value="RETINOL DEHYDROGENASE 10"/>
    <property type="match status" value="1"/>
</dbReference>
<accession>A0A4R2QT65</accession>